<evidence type="ECO:0000313" key="1">
    <source>
        <dbReference type="EMBL" id="MED4129907.1"/>
    </source>
</evidence>
<gene>
    <name evidence="1" type="ORF">P5F74_17390</name>
</gene>
<reference evidence="1 2" key="1">
    <citation type="submission" date="2023-03" db="EMBL/GenBank/DDBJ databases">
        <title>Bacillus Genome Sequencing.</title>
        <authorList>
            <person name="Dunlap C."/>
        </authorList>
    </citation>
    <scope>NUCLEOTIDE SEQUENCE [LARGE SCALE GENOMIC DNA]</scope>
    <source>
        <strain evidence="1 2">B-4107</strain>
    </source>
</reference>
<accession>A0ABU6NPH5</accession>
<sequence length="78" mass="8646">MSCLRCPEKLGKSEIQQQIAEQLALETNLVSEEVAVSRLAICESCEQLIDDNTCGLCGCYIHFRARLAAKNCPANKSW</sequence>
<dbReference type="RefSeq" id="WP_148297247.1">
    <property type="nucleotide sequence ID" value="NZ_JAROAS010000044.1"/>
</dbReference>
<dbReference type="Pfam" id="PF19668">
    <property type="entry name" value="DUF6171"/>
    <property type="match status" value="1"/>
</dbReference>
<evidence type="ECO:0000313" key="2">
    <source>
        <dbReference type="Proteomes" id="UP001341820"/>
    </source>
</evidence>
<dbReference type="InterPro" id="IPR046169">
    <property type="entry name" value="DUF6171"/>
</dbReference>
<proteinExistence type="predicted"/>
<organism evidence="1 2">
    <name type="scientific">Shouchella miscanthi</name>
    <dbReference type="NCBI Taxonomy" id="2598861"/>
    <lineage>
        <taxon>Bacteria</taxon>
        <taxon>Bacillati</taxon>
        <taxon>Bacillota</taxon>
        <taxon>Bacilli</taxon>
        <taxon>Bacillales</taxon>
        <taxon>Bacillaceae</taxon>
        <taxon>Shouchella</taxon>
    </lineage>
</organism>
<name>A0ABU6NPH5_9BACI</name>
<comment type="caution">
    <text evidence="1">The sequence shown here is derived from an EMBL/GenBank/DDBJ whole genome shotgun (WGS) entry which is preliminary data.</text>
</comment>
<protein>
    <submittedName>
        <fullName evidence="1">DUF6171 family protein</fullName>
    </submittedName>
</protein>
<keyword evidence="2" id="KW-1185">Reference proteome</keyword>
<dbReference type="EMBL" id="JAROAS010000044">
    <property type="protein sequence ID" value="MED4129907.1"/>
    <property type="molecule type" value="Genomic_DNA"/>
</dbReference>
<dbReference type="Proteomes" id="UP001341820">
    <property type="component" value="Unassembled WGS sequence"/>
</dbReference>